<dbReference type="OMA" id="RQTKTRF"/>
<evidence type="ECO:0000313" key="16">
    <source>
        <dbReference type="EMBL" id="EAU32332.1"/>
    </source>
</evidence>
<evidence type="ECO:0000256" key="10">
    <source>
        <dbReference type="SAM" id="Phobius"/>
    </source>
</evidence>
<dbReference type="GO" id="GO:0003980">
    <property type="term" value="F:UDP-glucose:glycoprotein glucosyltransferase activity"/>
    <property type="evidence" value="ECO:0007669"/>
    <property type="project" value="InterPro"/>
</dbReference>
<sequence length="1533" mass="171279">MATVARSSYFNVHPKLYLASRGKRYLRQIVTTFATVFSLVCFHYHYLFISGPQRTTDMVFPLRSIASWRVGVVVAAALASLVHASPSVNVALQASFDSAPYLIELLETVAEENSTAYFPLLDRVADGAFDDAVTDKEVYDRFLQVVREGGHLKTPETLSSFKLSLAIRSATPRIAAHYQYYNASVQHSLMAAQDAACPVWVHSEGKQYCSSTMERAQQDVLGELDPKELPFDRVLGDPSLPPAVLYADVTSPMFRDFHHTLTSLAKEGQVSYRVRYRPPQHPIPRPLFVSGYGVELALKRTDYIVIDDRDAEGRGSDSAESTKPGTVDEEAPDDLRPLSSSEVSRLGVNTVSYVMDSENPLDTLVKLSQDFPKYSSKVAAHNASASLLKDIRFSRLQMLPSGANVMWINGVQVNPRQIDAFSLSDHLRRERRLIEKFRNLGLSAQEAVDLLSHEYIAEAMAQDAAQRYNYRDEIEGGNVIIWLNDLEKDAKYEGWPSDLTAFLQRTYPGQLPPVRRDAHNIVVPVDLTNAEDMNLVVQTIQVFVKKKIPVRFGLVPTGSSPGSMAQLKVAHYLQRTYGLSSLIQYLEESAAKNKFASPDKGSFQAAIKDRNVRADKQPLSFEEVLKDDELGSFVSRTLDYQNRLGINGETSPLFVNGVPISRGENWVQEMSIRVNKDLQLIQQSIFEGLLEESTWIPGFFLSGAFDRRNPWVIPEDPKDIKVVDLAGVAGSRQQSLDALPRIPSDGEDALESAYLVVVGDFDAESGLKLLKATLGSRKEHGEAEMLFLHNPATDTPTSGRSATLYRLLKDGKETDVEKLLSAFSSDSATTNEAEEIVAFWEAQQPLAYDLGFKPGQSGFIVNGRVIGPMQDDSVVMPEDIGALLGYEQAKRIGPVAKAARALGFGSKVAEPLAFAKLTSLATLSTISDVPEGIFESIWSDSDSVITVSNSEDAAITIVASIDPTSEVAQRWLPILNVLSQLASVRLRLFLNPREEISELPTKRFYRYVLDLEPSFNDDGSLARPGASFSGVPVEALLTLGMDVPSPWLVAPKESIHDLDNIKLSSLKEGSNVDAIYALEHILIEGHSRDLTTQSPPRGVQLVLGTEDHPYFADTIIMANLGYFQFKAQPGLWKINLKPGRSERIFNLDSVGGLGYSPQPGDENNEVALLSFQGKTLFPRLSRKKGFEDEDVLETGPRPGSPMDFVSKGLNFASGVLSSVGVGSKAVSEKQADINIFSVASGHLYERMLNIMMVSVMRNTKHTVKFWFIEQFLSPSFKEFLPHLAKEYGFSYEMVTYKWPHWLRAQREKQREIWGYKILFLDVLFPLSLDKVIFVDADQIVRTDMYDLVSLDLEGAPYGFTPMCDSREEMEGFRFWKQGYWKTFLRGQPYHISALYVVDLSRFRALAAGDRLRGQYQMLSADPNSLSNLDQDLPNHMQHHIPIKSLPQEWLWCETWCSDESLGQARTIDLCNNPQTKEPKLDRARRQVPEWTAYDDEIAALAKRVAQDKEQEEDIPVPEEEDDEAPSTWDKDEL</sequence>
<dbReference type="PANTHER" id="PTHR11226:SF0">
    <property type="entry name" value="UDP-GLUCOSE:GLYCOPROTEIN GLUCOSYLTRANSFERASE"/>
    <property type="match status" value="1"/>
</dbReference>
<dbReference type="SUPFAM" id="SSF53448">
    <property type="entry name" value="Nucleotide-diphospho-sugar transferases"/>
    <property type="match status" value="1"/>
</dbReference>
<keyword evidence="10" id="KW-0812">Transmembrane</keyword>
<feature type="region of interest" description="Disordered" evidence="9">
    <location>
        <begin position="1503"/>
        <end position="1533"/>
    </location>
</feature>
<comment type="subcellular location">
    <subcellularLocation>
        <location evidence="2">Endoplasmic reticulum lumen</location>
    </subcellularLocation>
</comment>
<gene>
    <name evidence="16" type="ORF">ATEG_06948</name>
</gene>
<dbReference type="GO" id="GO:0018279">
    <property type="term" value="P:protein N-linked glycosylation via asparagine"/>
    <property type="evidence" value="ECO:0007669"/>
    <property type="project" value="TreeGrafter"/>
</dbReference>
<dbReference type="Pfam" id="PF18402">
    <property type="entry name" value="Thioredoxin_14"/>
    <property type="match status" value="1"/>
</dbReference>
<evidence type="ECO:0000256" key="8">
    <source>
        <dbReference type="ARBA" id="ARBA00023180"/>
    </source>
</evidence>
<dbReference type="HOGENOM" id="CLU_002668_1_0_1"/>
<dbReference type="InterPro" id="IPR040525">
    <property type="entry name" value="UGGT_TRXL_4"/>
</dbReference>
<dbReference type="GO" id="GO:0051082">
    <property type="term" value="F:unfolded protein binding"/>
    <property type="evidence" value="ECO:0007669"/>
    <property type="project" value="TreeGrafter"/>
</dbReference>
<dbReference type="STRING" id="341663.Q0CH94"/>
<evidence type="ECO:0000259" key="11">
    <source>
        <dbReference type="Pfam" id="PF18400"/>
    </source>
</evidence>
<dbReference type="UniPathway" id="UPA00378"/>
<dbReference type="OrthoDB" id="27683at2759"/>
<dbReference type="FunFam" id="3.90.550.10:FF:000065">
    <property type="entry name" value="UDP-glucose:glycoprotein glucosyltransferase, putative"/>
    <property type="match status" value="1"/>
</dbReference>
<evidence type="ECO:0000256" key="9">
    <source>
        <dbReference type="SAM" id="MobiDB-lite"/>
    </source>
</evidence>
<evidence type="ECO:0000256" key="2">
    <source>
        <dbReference type="ARBA" id="ARBA00004319"/>
    </source>
</evidence>
<evidence type="ECO:0000256" key="1">
    <source>
        <dbReference type="ARBA" id="ARBA00001913"/>
    </source>
</evidence>
<dbReference type="CDD" id="cd06432">
    <property type="entry name" value="GT8_HUGT1_C_like"/>
    <property type="match status" value="1"/>
</dbReference>
<dbReference type="EMBL" id="CH476603">
    <property type="protein sequence ID" value="EAU32332.1"/>
    <property type="molecule type" value="Genomic_DNA"/>
</dbReference>
<keyword evidence="10" id="KW-1133">Transmembrane helix</keyword>
<feature type="domain" description="UGGT thioredoxin-like" evidence="13">
    <location>
        <begin position="468"/>
        <end position="712"/>
    </location>
</feature>
<name>Q0CH94_ASPTN</name>
<keyword evidence="10" id="KW-0472">Membrane</keyword>
<feature type="transmembrane region" description="Helical" evidence="10">
    <location>
        <begin position="25"/>
        <end position="46"/>
    </location>
</feature>
<feature type="domain" description="Glucosyltransferase 24 catalytic" evidence="15">
    <location>
        <begin position="1233"/>
        <end position="1499"/>
    </location>
</feature>
<evidence type="ECO:0000256" key="3">
    <source>
        <dbReference type="ARBA" id="ARBA00004922"/>
    </source>
</evidence>
<evidence type="ECO:0000256" key="7">
    <source>
        <dbReference type="ARBA" id="ARBA00022824"/>
    </source>
</evidence>
<reference evidence="17" key="1">
    <citation type="submission" date="2005-09" db="EMBL/GenBank/DDBJ databases">
        <title>Annotation of the Aspergillus terreus NIH2624 genome.</title>
        <authorList>
            <person name="Birren B.W."/>
            <person name="Lander E.S."/>
            <person name="Galagan J.E."/>
            <person name="Nusbaum C."/>
            <person name="Devon K."/>
            <person name="Henn M."/>
            <person name="Ma L.-J."/>
            <person name="Jaffe D.B."/>
            <person name="Butler J."/>
            <person name="Alvarez P."/>
            <person name="Gnerre S."/>
            <person name="Grabherr M."/>
            <person name="Kleber M."/>
            <person name="Mauceli E.W."/>
            <person name="Brockman W."/>
            <person name="Rounsley S."/>
            <person name="Young S.K."/>
            <person name="LaButti K."/>
            <person name="Pushparaj V."/>
            <person name="DeCaprio D."/>
            <person name="Crawford M."/>
            <person name="Koehrsen M."/>
            <person name="Engels R."/>
            <person name="Montgomery P."/>
            <person name="Pearson M."/>
            <person name="Howarth C."/>
            <person name="Larson L."/>
            <person name="Luoma S."/>
            <person name="White J."/>
            <person name="Alvarado L."/>
            <person name="Kodira C.D."/>
            <person name="Zeng Q."/>
            <person name="Oleary S."/>
            <person name="Yandava C."/>
            <person name="Denning D.W."/>
            <person name="Nierman W.C."/>
            <person name="Milne T."/>
            <person name="Madden K."/>
        </authorList>
    </citation>
    <scope>NUCLEOTIDE SEQUENCE [LARGE SCALE GENOMIC DNA]</scope>
    <source>
        <strain evidence="17">NIH 2624 / FGSC A1156</strain>
    </source>
</reference>
<evidence type="ECO:0000256" key="5">
    <source>
        <dbReference type="ARBA" id="ARBA00022679"/>
    </source>
</evidence>
<accession>Q0CH94</accession>
<dbReference type="Pfam" id="PF18401">
    <property type="entry name" value="Thioredoxin_13"/>
    <property type="match status" value="1"/>
</dbReference>
<dbReference type="InterPro" id="IPR040692">
    <property type="entry name" value="UGGT_TRXL_3"/>
</dbReference>
<dbReference type="InterPro" id="IPR040693">
    <property type="entry name" value="UGGT_TRXL_1"/>
</dbReference>
<dbReference type="Pfam" id="PF18404">
    <property type="entry name" value="Glyco_transf_24"/>
    <property type="match status" value="1"/>
</dbReference>
<evidence type="ECO:0000256" key="6">
    <source>
        <dbReference type="ARBA" id="ARBA00022729"/>
    </source>
</evidence>
<keyword evidence="7" id="KW-0256">Endoplasmic reticulum</keyword>
<feature type="domain" description="UGGT thioredoxin-like" evidence="12">
    <location>
        <begin position="333"/>
        <end position="462"/>
    </location>
</feature>
<keyword evidence="5" id="KW-0808">Transferase</keyword>
<dbReference type="InterPro" id="IPR029044">
    <property type="entry name" value="Nucleotide-diphossugar_trans"/>
</dbReference>
<organism evidence="16 17">
    <name type="scientific">Aspergillus terreus (strain NIH 2624 / FGSC A1156)</name>
    <dbReference type="NCBI Taxonomy" id="341663"/>
    <lineage>
        <taxon>Eukaryota</taxon>
        <taxon>Fungi</taxon>
        <taxon>Dikarya</taxon>
        <taxon>Ascomycota</taxon>
        <taxon>Pezizomycotina</taxon>
        <taxon>Eurotiomycetes</taxon>
        <taxon>Eurotiomycetidae</taxon>
        <taxon>Eurotiales</taxon>
        <taxon>Aspergillaceae</taxon>
        <taxon>Aspergillus</taxon>
        <taxon>Aspergillus subgen. Circumdati</taxon>
    </lineage>
</organism>
<comment type="similarity">
    <text evidence="4">Belongs to the glycosyltransferase 8 family.</text>
</comment>
<feature type="domain" description="UDP-glucose:glycoprotein glucosyltransferase thioredoxin-like" evidence="14">
    <location>
        <begin position="728"/>
        <end position="921"/>
    </location>
</feature>
<protein>
    <recommendedName>
        <fullName evidence="18">UDP-glucose:glycoprotein glucosyltransferase</fullName>
    </recommendedName>
</protein>
<comment type="cofactor">
    <cofactor evidence="1">
        <name>Ca(2+)</name>
        <dbReference type="ChEBI" id="CHEBI:29108"/>
    </cofactor>
</comment>
<dbReference type="RefSeq" id="XP_001209634.1">
    <property type="nucleotide sequence ID" value="XM_001209634.1"/>
</dbReference>
<dbReference type="PANTHER" id="PTHR11226">
    <property type="entry name" value="UDP-GLUCOSE GLYCOPROTEIN:GLUCOSYLTRANSFERASE"/>
    <property type="match status" value="1"/>
</dbReference>
<feature type="domain" description="UGGT thioredoxin-like" evidence="11">
    <location>
        <begin position="99"/>
        <end position="281"/>
    </location>
</feature>
<dbReference type="eggNOG" id="KOG1879">
    <property type="taxonomic scope" value="Eukaryota"/>
</dbReference>
<evidence type="ECO:0008006" key="18">
    <source>
        <dbReference type="Google" id="ProtNLM"/>
    </source>
</evidence>
<evidence type="ECO:0000313" key="17">
    <source>
        <dbReference type="Proteomes" id="UP000007963"/>
    </source>
</evidence>
<evidence type="ECO:0000259" key="14">
    <source>
        <dbReference type="Pfam" id="PF18403"/>
    </source>
</evidence>
<keyword evidence="8" id="KW-0325">Glycoprotein</keyword>
<dbReference type="GO" id="GO:0005788">
    <property type="term" value="C:endoplasmic reticulum lumen"/>
    <property type="evidence" value="ECO:0007669"/>
    <property type="project" value="UniProtKB-SubCell"/>
</dbReference>
<feature type="compositionally biased region" description="Acidic residues" evidence="9">
    <location>
        <begin position="1509"/>
        <end position="1524"/>
    </location>
</feature>
<dbReference type="VEuPathDB" id="FungiDB:ATEG_06948"/>
<dbReference type="GeneID" id="4318910"/>
<dbReference type="GO" id="GO:0036503">
    <property type="term" value="P:ERAD pathway"/>
    <property type="evidence" value="ECO:0007669"/>
    <property type="project" value="TreeGrafter"/>
</dbReference>
<evidence type="ECO:0000259" key="15">
    <source>
        <dbReference type="Pfam" id="PF18404"/>
    </source>
</evidence>
<dbReference type="InterPro" id="IPR040694">
    <property type="entry name" value="UGGT_TRXL_2"/>
</dbReference>
<dbReference type="InterPro" id="IPR009448">
    <property type="entry name" value="UDP-g_GGtrans"/>
</dbReference>
<feature type="region of interest" description="Disordered" evidence="9">
    <location>
        <begin position="309"/>
        <end position="340"/>
    </location>
</feature>
<comment type="pathway">
    <text evidence="3">Protein modification; protein glycosylation.</text>
</comment>
<dbReference type="Pfam" id="PF06427">
    <property type="entry name" value="UDP-g_GGTase"/>
    <property type="match status" value="1"/>
</dbReference>
<dbReference type="Pfam" id="PF18400">
    <property type="entry name" value="Thioredoxin_12"/>
    <property type="match status" value="1"/>
</dbReference>
<dbReference type="InterPro" id="IPR040497">
    <property type="entry name" value="Glyco_transf_24"/>
</dbReference>
<evidence type="ECO:0000259" key="12">
    <source>
        <dbReference type="Pfam" id="PF18401"/>
    </source>
</evidence>
<evidence type="ECO:0000259" key="13">
    <source>
        <dbReference type="Pfam" id="PF18402"/>
    </source>
</evidence>
<dbReference type="Pfam" id="PF18403">
    <property type="entry name" value="Thioredoxin_15"/>
    <property type="match status" value="1"/>
</dbReference>
<dbReference type="Proteomes" id="UP000007963">
    <property type="component" value="Unassembled WGS sequence"/>
</dbReference>
<keyword evidence="6" id="KW-0732">Signal</keyword>
<proteinExistence type="inferred from homology"/>
<evidence type="ECO:0000256" key="4">
    <source>
        <dbReference type="ARBA" id="ARBA00006351"/>
    </source>
</evidence>
<dbReference type="Gene3D" id="3.90.550.10">
    <property type="entry name" value="Spore Coat Polysaccharide Biosynthesis Protein SpsA, Chain A"/>
    <property type="match status" value="1"/>
</dbReference>